<dbReference type="Proteomes" id="UP000175852">
    <property type="component" value="Unassembled WGS sequence"/>
</dbReference>
<proteinExistence type="predicted"/>
<protein>
    <recommendedName>
        <fullName evidence="3">Flagellar protein FlgN</fullName>
    </recommendedName>
</protein>
<evidence type="ECO:0000313" key="1">
    <source>
        <dbReference type="EMBL" id="OEY98633.1"/>
    </source>
</evidence>
<dbReference type="AlphaFoldDB" id="A0AAX0I4R5"/>
<organism evidence="1 2">
    <name type="scientific">Xanthomonas campestris pv. glycines</name>
    <dbReference type="NCBI Taxonomy" id="473421"/>
    <lineage>
        <taxon>Bacteria</taxon>
        <taxon>Pseudomonadati</taxon>
        <taxon>Pseudomonadota</taxon>
        <taxon>Gammaproteobacteria</taxon>
        <taxon>Lysobacterales</taxon>
        <taxon>Lysobacteraceae</taxon>
        <taxon>Xanthomonas</taxon>
    </lineage>
</organism>
<dbReference type="RefSeq" id="WP_029828779.1">
    <property type="nucleotide sequence ID" value="NZ_CP026334.1"/>
</dbReference>
<reference evidence="1 2" key="1">
    <citation type="submission" date="2016-09" db="EMBL/GenBank/DDBJ databases">
        <authorList>
            <person name="Wen S.-F."/>
            <person name="Lo A.-C."/>
            <person name="Lin C.-J."/>
            <person name="Tseng T.-T."/>
        </authorList>
    </citation>
    <scope>NUCLEOTIDE SEQUENCE [LARGE SCALE GENOMIC DNA]</scope>
    <source>
        <strain evidence="1 2">12609</strain>
    </source>
</reference>
<evidence type="ECO:0000313" key="2">
    <source>
        <dbReference type="Proteomes" id="UP000175852"/>
    </source>
</evidence>
<comment type="caution">
    <text evidence="1">The sequence shown here is derived from an EMBL/GenBank/DDBJ whole genome shotgun (WGS) entry which is preliminary data.</text>
</comment>
<dbReference type="EMBL" id="MKCQ01000028">
    <property type="protein sequence ID" value="OEY98633.1"/>
    <property type="molecule type" value="Genomic_DNA"/>
</dbReference>
<evidence type="ECO:0008006" key="3">
    <source>
        <dbReference type="Google" id="ProtNLM"/>
    </source>
</evidence>
<name>A0AAX0I4R5_XANCG</name>
<sequence length="110" mass="12488">MDETQALRAELKDLREMVDILMGRLNGLHQVVQQFALDRENPTEVLMRHLDDAAERSAADMLQSPLSDATRDEHLRVCREIVGFLNNARLQLQKDSGLQPPLERGLPGMK</sequence>
<accession>A0AAX0I4R5</accession>
<gene>
    <name evidence="1" type="ORF">BIY41_09705</name>
</gene>